<gene>
    <name evidence="1" type="ORF">LPJ66_000612</name>
</gene>
<name>A0ACC1IVF7_9FUNG</name>
<protein>
    <submittedName>
        <fullName evidence="1">Uncharacterized protein</fullName>
    </submittedName>
</protein>
<reference evidence="1" key="1">
    <citation type="submission" date="2022-07" db="EMBL/GenBank/DDBJ databases">
        <title>Phylogenomic reconstructions and comparative analyses of Kickxellomycotina fungi.</title>
        <authorList>
            <person name="Reynolds N.K."/>
            <person name="Stajich J.E."/>
            <person name="Barry K."/>
            <person name="Grigoriev I.V."/>
            <person name="Crous P."/>
            <person name="Smith M.E."/>
        </authorList>
    </citation>
    <scope>NUCLEOTIDE SEQUENCE</scope>
    <source>
        <strain evidence="1">Benny 63K</strain>
    </source>
</reference>
<dbReference type="EMBL" id="JANBPG010000020">
    <property type="protein sequence ID" value="KAJ1901645.1"/>
    <property type="molecule type" value="Genomic_DNA"/>
</dbReference>
<dbReference type="Proteomes" id="UP001150581">
    <property type="component" value="Unassembled WGS sequence"/>
</dbReference>
<proteinExistence type="predicted"/>
<comment type="caution">
    <text evidence="1">The sequence shown here is derived from an EMBL/GenBank/DDBJ whole genome shotgun (WGS) entry which is preliminary data.</text>
</comment>
<keyword evidence="2" id="KW-1185">Reference proteome</keyword>
<evidence type="ECO:0000313" key="1">
    <source>
        <dbReference type="EMBL" id="KAJ1901645.1"/>
    </source>
</evidence>
<accession>A0ACC1IVF7</accession>
<evidence type="ECO:0000313" key="2">
    <source>
        <dbReference type="Proteomes" id="UP001150581"/>
    </source>
</evidence>
<sequence>MGRKKISISEIENSRQRTVTFARRRAGLIKKAHELSVLCGVKVAIVIFDAKNASHVYASSGAPEDLFARYLNKQFLTNESRKRKEQAETVEEETGGTYGFDDTGSFIRRRLAVVNEYKVTSDGPSSENLHVKYTKQYHNPNTQNKPTTDSPNQPSTTSTSIKHPNPLLDCNTNPATIPGMIKTPLPVRSISLVKRGTASVAPNSSPGMAQMPFQQAGQGRVMSAIDSIAHLGMQHQHQQQQHSQFSGSAELMSAGDLSSLGLLSHHGMGSRPPVNMTFDSQPIDLQCVRSMLGIIDNKVCDGGSPISMSGSSNGSNVSFNVRNSVNSPMIRTDTTGGGERGGEPKAKRPKSQSFSHHNFQTPLPQTPGIIGSASNQSFAAIPPPRKPSAPSDFNESLLDNFFANPELAELLQRNWQGNSSSSSGGSNGEQQQVESRAAAATNSHQSSWIHPHMEFTAQAVGNTLGGSYDSAANRSSMDSGNTRMEYDDAVIDDDEHMDSSSESSSSDTDIDIDCGSEDDQSNDLPKQNLPATMAAEASAPMQQFYAPAAGNSNPMGMPESNEDYARLCASIELQTLASASVAGPAANVPVLYRADNAMSQGAFDFASLNSIPGAYLSNGNYMMLQGQDTNNHQYANQQCGFPPDMSFAIQDGKVF</sequence>
<organism evidence="1 2">
    <name type="scientific">Kickxella alabastrina</name>
    <dbReference type="NCBI Taxonomy" id="61397"/>
    <lineage>
        <taxon>Eukaryota</taxon>
        <taxon>Fungi</taxon>
        <taxon>Fungi incertae sedis</taxon>
        <taxon>Zoopagomycota</taxon>
        <taxon>Kickxellomycotina</taxon>
        <taxon>Kickxellomycetes</taxon>
        <taxon>Kickxellales</taxon>
        <taxon>Kickxellaceae</taxon>
        <taxon>Kickxella</taxon>
    </lineage>
</organism>